<dbReference type="PROSITE" id="PS01359">
    <property type="entry name" value="ZF_PHD_1"/>
    <property type="match status" value="1"/>
</dbReference>
<feature type="region of interest" description="Disordered" evidence="7">
    <location>
        <begin position="149"/>
        <end position="243"/>
    </location>
</feature>
<sequence length="243" mass="26612">MTSNDLDPHLIKCIGLMYESRKLKKGDPVPLQYVLEEAIYQKYGVVKDYTDFFQSQLPSREPEETSAPASIFGDKGNGSDNDLELDLFNDDLMCVICNKMDVGARNRLLECSDCHALYHQECHRPAVADEEMLDTWTCSNCKSIISSKKLKTSEKEHVSKSSSSSKSGSSSSSSHKHGSSSSHKSSSDKYKSSSKSSSGSKSSNASPSHSSSRSDDKKSSSSKSSSSSNKSSSSKYSEKRKHD</sequence>
<keyword evidence="3" id="KW-0479">Metal-binding</keyword>
<dbReference type="Gene3D" id="3.30.40.10">
    <property type="entry name" value="Zinc/RING finger domain, C3HC4 (zinc finger)"/>
    <property type="match status" value="1"/>
</dbReference>
<keyword evidence="5" id="KW-0862">Zinc</keyword>
<evidence type="ECO:0000256" key="6">
    <source>
        <dbReference type="PROSITE-ProRule" id="PRU00146"/>
    </source>
</evidence>
<dbReference type="InterPro" id="IPR039054">
    <property type="entry name" value="Int12_PHD"/>
</dbReference>
<dbReference type="GeneID" id="115882693"/>
<dbReference type="PROSITE" id="PS50016">
    <property type="entry name" value="ZF_PHD_2"/>
    <property type="match status" value="1"/>
</dbReference>
<feature type="compositionally biased region" description="Low complexity" evidence="7">
    <location>
        <begin position="193"/>
        <end position="211"/>
    </location>
</feature>
<feature type="compositionally biased region" description="Low complexity" evidence="7">
    <location>
        <begin position="160"/>
        <end position="184"/>
    </location>
</feature>
<feature type="compositionally biased region" description="Low complexity" evidence="7">
    <location>
        <begin position="221"/>
        <end position="235"/>
    </location>
</feature>
<dbReference type="RefSeq" id="XP_030756764.1">
    <property type="nucleotide sequence ID" value="XM_030900904.1"/>
</dbReference>
<evidence type="ECO:0000313" key="10">
    <source>
        <dbReference type="RefSeq" id="XP_030756763.1"/>
    </source>
</evidence>
<protein>
    <recommendedName>
        <fullName evidence="2">Integrator complex subunit 12</fullName>
    </recommendedName>
</protein>
<dbReference type="AlphaFoldDB" id="A0A6J2Y1G6"/>
<dbReference type="Pfam" id="PF00628">
    <property type="entry name" value="PHD"/>
    <property type="match status" value="1"/>
</dbReference>
<dbReference type="InterPro" id="IPR013083">
    <property type="entry name" value="Znf_RING/FYVE/PHD"/>
</dbReference>
<dbReference type="KEGG" id="soy:115882693"/>
<keyword evidence="4 6" id="KW-0863">Zinc-finger</keyword>
<evidence type="ECO:0000313" key="11">
    <source>
        <dbReference type="RefSeq" id="XP_030756764.1"/>
    </source>
</evidence>
<evidence type="ECO:0000256" key="3">
    <source>
        <dbReference type="ARBA" id="ARBA00022723"/>
    </source>
</evidence>
<dbReference type="InterPro" id="IPR019786">
    <property type="entry name" value="Zinc_finger_PHD-type_CS"/>
</dbReference>
<evidence type="ECO:0000313" key="9">
    <source>
        <dbReference type="Proteomes" id="UP000504635"/>
    </source>
</evidence>
<name>A0A6J2Y1G6_SITOR</name>
<dbReference type="Proteomes" id="UP000504635">
    <property type="component" value="Unplaced"/>
</dbReference>
<dbReference type="InterPro" id="IPR001965">
    <property type="entry name" value="Znf_PHD"/>
</dbReference>
<evidence type="ECO:0000259" key="8">
    <source>
        <dbReference type="PROSITE" id="PS50016"/>
    </source>
</evidence>
<dbReference type="SUPFAM" id="SSF57903">
    <property type="entry name" value="FYVE/PHD zinc finger"/>
    <property type="match status" value="1"/>
</dbReference>
<feature type="domain" description="PHD-type" evidence="8">
    <location>
        <begin position="91"/>
        <end position="144"/>
    </location>
</feature>
<dbReference type="InterPro" id="IPR011011">
    <property type="entry name" value="Znf_FYVE_PHD"/>
</dbReference>
<dbReference type="SMART" id="SM00249">
    <property type="entry name" value="PHD"/>
    <property type="match status" value="1"/>
</dbReference>
<dbReference type="InterPro" id="IPR019787">
    <property type="entry name" value="Znf_PHD-finger"/>
</dbReference>
<dbReference type="CDD" id="cd15501">
    <property type="entry name" value="PHD_Int12"/>
    <property type="match status" value="1"/>
</dbReference>
<evidence type="ECO:0000256" key="4">
    <source>
        <dbReference type="ARBA" id="ARBA00022771"/>
    </source>
</evidence>
<gene>
    <name evidence="10 11" type="primary">LOC115882693</name>
</gene>
<dbReference type="OrthoDB" id="5846437at2759"/>
<evidence type="ECO:0000256" key="5">
    <source>
        <dbReference type="ARBA" id="ARBA00022833"/>
    </source>
</evidence>
<evidence type="ECO:0000256" key="1">
    <source>
        <dbReference type="ARBA" id="ARBA00006009"/>
    </source>
</evidence>
<organism evidence="9 11">
    <name type="scientific">Sitophilus oryzae</name>
    <name type="common">Rice weevil</name>
    <name type="synonym">Curculio oryzae</name>
    <dbReference type="NCBI Taxonomy" id="7048"/>
    <lineage>
        <taxon>Eukaryota</taxon>
        <taxon>Metazoa</taxon>
        <taxon>Ecdysozoa</taxon>
        <taxon>Arthropoda</taxon>
        <taxon>Hexapoda</taxon>
        <taxon>Insecta</taxon>
        <taxon>Pterygota</taxon>
        <taxon>Neoptera</taxon>
        <taxon>Endopterygota</taxon>
        <taxon>Coleoptera</taxon>
        <taxon>Polyphaga</taxon>
        <taxon>Cucujiformia</taxon>
        <taxon>Curculionidae</taxon>
        <taxon>Dryophthorinae</taxon>
        <taxon>Sitophilus</taxon>
    </lineage>
</organism>
<keyword evidence="9" id="KW-1185">Reference proteome</keyword>
<evidence type="ECO:0000256" key="7">
    <source>
        <dbReference type="SAM" id="MobiDB-lite"/>
    </source>
</evidence>
<comment type="similarity">
    <text evidence="1">Belongs to the Integrator subunit 12 family.</text>
</comment>
<reference evidence="10 11" key="1">
    <citation type="submission" date="2025-04" db="UniProtKB">
        <authorList>
            <consortium name="RefSeq"/>
        </authorList>
    </citation>
    <scope>IDENTIFICATION</scope>
    <source>
        <tissue evidence="10 11">Gonads</tissue>
    </source>
</reference>
<dbReference type="RefSeq" id="XP_030756763.1">
    <property type="nucleotide sequence ID" value="XM_030900903.1"/>
</dbReference>
<evidence type="ECO:0000256" key="2">
    <source>
        <dbReference type="ARBA" id="ARBA00016814"/>
    </source>
</evidence>
<proteinExistence type="inferred from homology"/>
<dbReference type="GO" id="GO:0008270">
    <property type="term" value="F:zinc ion binding"/>
    <property type="evidence" value="ECO:0007669"/>
    <property type="project" value="UniProtKB-KW"/>
</dbReference>
<accession>A0A6J2Y1G6</accession>